<dbReference type="OrthoDB" id="2093222at2759"/>
<dbReference type="EMBL" id="DF237454">
    <property type="protein sequence ID" value="GAQ89266.1"/>
    <property type="molecule type" value="Genomic_DNA"/>
</dbReference>
<dbReference type="Pfam" id="PF07224">
    <property type="entry name" value="Chlorophyllase"/>
    <property type="match status" value="1"/>
</dbReference>
<dbReference type="PANTHER" id="PTHR33428">
    <property type="entry name" value="CHLOROPHYLLASE-2, CHLOROPLASTIC"/>
    <property type="match status" value="1"/>
</dbReference>
<dbReference type="UniPathway" id="UPA00674"/>
<dbReference type="GO" id="GO:0015996">
    <property type="term" value="P:chlorophyll catabolic process"/>
    <property type="evidence" value="ECO:0000318"/>
    <property type="project" value="GO_Central"/>
</dbReference>
<evidence type="ECO:0000256" key="1">
    <source>
        <dbReference type="SAM" id="MobiDB-lite"/>
    </source>
</evidence>
<gene>
    <name evidence="2" type="ORF">KFL_005050030</name>
</gene>
<keyword evidence="3" id="KW-1185">Reference proteome</keyword>
<dbReference type="STRING" id="105231.A0A1Y1IKH7"/>
<dbReference type="PANTHER" id="PTHR33428:SF2">
    <property type="entry name" value="CHLOROPHYLLASE-2"/>
    <property type="match status" value="1"/>
</dbReference>
<dbReference type="GO" id="GO:0047746">
    <property type="term" value="F:chlorophyllase activity"/>
    <property type="evidence" value="ECO:0000318"/>
    <property type="project" value="GO_Central"/>
</dbReference>
<dbReference type="AlphaFoldDB" id="A0A1Y1IKH7"/>
<sequence>MGEPQVKRWYVEKNAFGAGQPPKQLRLTAPEMPHQYPVLIFQHGTSMYTAWYSTILDHVASRGYVVIAPQMYTICPPKSTDANEEILEAAAVIHWISSNQDKLGLPLGVTLDFDKLALAGHSRGAKVAVALARKLLNTDVTMRALAALDPVDGPKNGNPIAKDTRPSEPATSECSTDHSVDLGVPALLFGSGLGGSPTLGGLAGPCAPAALGYAQFFRAFKSTTYQFVAKDYGHMDILDGKKEGCPSFSRFKNCLATKVCPGCGPGRSRGELRSYLGDLLVAFLDSSLKNKPGGLEKLRVEWESAPIAVEQPKVYASPSSEPGRGPDQSTSHYESPTRVLEPASV</sequence>
<accession>A0A1Y1IKH7</accession>
<dbReference type="SUPFAM" id="SSF53474">
    <property type="entry name" value="alpha/beta-Hydrolases"/>
    <property type="match status" value="1"/>
</dbReference>
<dbReference type="Gene3D" id="3.40.50.1820">
    <property type="entry name" value="alpha/beta hydrolase"/>
    <property type="match status" value="1"/>
</dbReference>
<feature type="region of interest" description="Disordered" evidence="1">
    <location>
        <begin position="154"/>
        <end position="177"/>
    </location>
</feature>
<proteinExistence type="predicted"/>
<protein>
    <submittedName>
        <fullName evidence="2">Chlorophyllase</fullName>
    </submittedName>
</protein>
<dbReference type="OMA" id="KPAWYFV"/>
<name>A0A1Y1IKH7_KLENI</name>
<reference evidence="2 3" key="1">
    <citation type="journal article" date="2014" name="Nat. Commun.">
        <title>Klebsormidium flaccidum genome reveals primary factors for plant terrestrial adaptation.</title>
        <authorList>
            <person name="Hori K."/>
            <person name="Maruyama F."/>
            <person name="Fujisawa T."/>
            <person name="Togashi T."/>
            <person name="Yamamoto N."/>
            <person name="Seo M."/>
            <person name="Sato S."/>
            <person name="Yamada T."/>
            <person name="Mori H."/>
            <person name="Tajima N."/>
            <person name="Moriyama T."/>
            <person name="Ikeuchi M."/>
            <person name="Watanabe M."/>
            <person name="Wada H."/>
            <person name="Kobayashi K."/>
            <person name="Saito M."/>
            <person name="Masuda T."/>
            <person name="Sasaki-Sekimoto Y."/>
            <person name="Mashiguchi K."/>
            <person name="Awai K."/>
            <person name="Shimojima M."/>
            <person name="Masuda S."/>
            <person name="Iwai M."/>
            <person name="Nobusawa T."/>
            <person name="Narise T."/>
            <person name="Kondo S."/>
            <person name="Saito H."/>
            <person name="Sato R."/>
            <person name="Murakawa M."/>
            <person name="Ihara Y."/>
            <person name="Oshima-Yamada Y."/>
            <person name="Ohtaka K."/>
            <person name="Satoh M."/>
            <person name="Sonobe K."/>
            <person name="Ishii M."/>
            <person name="Ohtani R."/>
            <person name="Kanamori-Sato M."/>
            <person name="Honoki R."/>
            <person name="Miyazaki D."/>
            <person name="Mochizuki H."/>
            <person name="Umetsu J."/>
            <person name="Higashi K."/>
            <person name="Shibata D."/>
            <person name="Kamiya Y."/>
            <person name="Sato N."/>
            <person name="Nakamura Y."/>
            <person name="Tabata S."/>
            <person name="Ida S."/>
            <person name="Kurokawa K."/>
            <person name="Ohta H."/>
        </authorList>
    </citation>
    <scope>NUCLEOTIDE SEQUENCE [LARGE SCALE GENOMIC DNA]</scope>
    <source>
        <strain evidence="2 3">NIES-2285</strain>
    </source>
</reference>
<organism evidence="2 3">
    <name type="scientific">Klebsormidium nitens</name>
    <name type="common">Green alga</name>
    <name type="synonym">Ulothrix nitens</name>
    <dbReference type="NCBI Taxonomy" id="105231"/>
    <lineage>
        <taxon>Eukaryota</taxon>
        <taxon>Viridiplantae</taxon>
        <taxon>Streptophyta</taxon>
        <taxon>Klebsormidiophyceae</taxon>
        <taxon>Klebsormidiales</taxon>
        <taxon>Klebsormidiaceae</taxon>
        <taxon>Klebsormidium</taxon>
    </lineage>
</organism>
<dbReference type="InterPro" id="IPR017395">
    <property type="entry name" value="Chlorophyllase-like"/>
</dbReference>
<evidence type="ECO:0000313" key="2">
    <source>
        <dbReference type="EMBL" id="GAQ89266.1"/>
    </source>
</evidence>
<evidence type="ECO:0000313" key="3">
    <source>
        <dbReference type="Proteomes" id="UP000054558"/>
    </source>
</evidence>
<dbReference type="InterPro" id="IPR029058">
    <property type="entry name" value="AB_hydrolase_fold"/>
</dbReference>
<feature type="region of interest" description="Disordered" evidence="1">
    <location>
        <begin position="311"/>
        <end position="345"/>
    </location>
</feature>
<dbReference type="Proteomes" id="UP000054558">
    <property type="component" value="Unassembled WGS sequence"/>
</dbReference>